<accession>A0A7R8VRF1</accession>
<dbReference type="EMBL" id="OA569166">
    <property type="protein sequence ID" value="CAD7202265.1"/>
    <property type="molecule type" value="Genomic_DNA"/>
</dbReference>
<evidence type="ECO:0000313" key="2">
    <source>
        <dbReference type="EMBL" id="CAD7202265.1"/>
    </source>
</evidence>
<dbReference type="AlphaFoldDB" id="A0A7R8VRF1"/>
<evidence type="ECO:0000256" key="1">
    <source>
        <dbReference type="SAM" id="MobiDB-lite"/>
    </source>
</evidence>
<name>A0A7R8VRF1_TIMDO</name>
<feature type="compositionally biased region" description="Basic and acidic residues" evidence="1">
    <location>
        <begin position="55"/>
        <end position="64"/>
    </location>
</feature>
<feature type="region of interest" description="Disordered" evidence="1">
    <location>
        <begin position="41"/>
        <end position="74"/>
    </location>
</feature>
<protein>
    <submittedName>
        <fullName evidence="2">Uncharacterized protein</fullName>
    </submittedName>
</protein>
<sequence>MIAGSERRIAAPLHQAATIRTTVHTAAAMFCTRSAGLDGRIGSSTQLIPVPQQPTRDRSIHSDHSSTNNDKRRHQLLSVSVANGISLMPMQAHKISKWCHGPSTV</sequence>
<organism evidence="2">
    <name type="scientific">Timema douglasi</name>
    <name type="common">Walking stick</name>
    <dbReference type="NCBI Taxonomy" id="61478"/>
    <lineage>
        <taxon>Eukaryota</taxon>
        <taxon>Metazoa</taxon>
        <taxon>Ecdysozoa</taxon>
        <taxon>Arthropoda</taxon>
        <taxon>Hexapoda</taxon>
        <taxon>Insecta</taxon>
        <taxon>Pterygota</taxon>
        <taxon>Neoptera</taxon>
        <taxon>Polyneoptera</taxon>
        <taxon>Phasmatodea</taxon>
        <taxon>Timematodea</taxon>
        <taxon>Timematoidea</taxon>
        <taxon>Timematidae</taxon>
        <taxon>Timema</taxon>
    </lineage>
</organism>
<gene>
    <name evidence="2" type="ORF">TDIB3V08_LOCUS8450</name>
</gene>
<reference evidence="2" key="1">
    <citation type="submission" date="2020-11" db="EMBL/GenBank/DDBJ databases">
        <authorList>
            <person name="Tran Van P."/>
        </authorList>
    </citation>
    <scope>NUCLEOTIDE SEQUENCE</scope>
</reference>
<proteinExistence type="predicted"/>